<dbReference type="InterPro" id="IPR010502">
    <property type="entry name" value="Carb-bd_dom_fam9"/>
</dbReference>
<dbReference type="SUPFAM" id="SSF49344">
    <property type="entry name" value="CBD9-like"/>
    <property type="match status" value="2"/>
</dbReference>
<name>A0A4Q7LRA2_9MICO</name>
<dbReference type="GO" id="GO:0045493">
    <property type="term" value="P:xylan catabolic process"/>
    <property type="evidence" value="ECO:0007669"/>
    <property type="project" value="UniProtKB-KW"/>
</dbReference>
<dbReference type="GO" id="GO:0031176">
    <property type="term" value="F:endo-1,4-beta-xylanase activity"/>
    <property type="evidence" value="ECO:0007669"/>
    <property type="project" value="UniProtKB-EC"/>
</dbReference>
<dbReference type="SMART" id="SM00633">
    <property type="entry name" value="Glyco_10"/>
    <property type="match status" value="1"/>
</dbReference>
<dbReference type="Pfam" id="PF02018">
    <property type="entry name" value="CBM_4_9"/>
    <property type="match status" value="3"/>
</dbReference>
<dbReference type="EMBL" id="SGWW01000003">
    <property type="protein sequence ID" value="RZS56378.1"/>
    <property type="molecule type" value="Genomic_DNA"/>
</dbReference>
<comment type="catalytic activity">
    <reaction evidence="7">
        <text>Endohydrolysis of (1-&gt;4)-beta-D-xylosidic linkages in xylans.</text>
        <dbReference type="EC" id="3.2.1.8"/>
    </reaction>
</comment>
<evidence type="ECO:0000259" key="9">
    <source>
        <dbReference type="PROSITE" id="PS51760"/>
    </source>
</evidence>
<dbReference type="InterPro" id="IPR018087">
    <property type="entry name" value="Glyco_hydro_5_CS"/>
</dbReference>
<dbReference type="Pfam" id="PF06452">
    <property type="entry name" value="CBM9_1"/>
    <property type="match status" value="1"/>
</dbReference>
<dbReference type="Gene3D" id="2.60.120.260">
    <property type="entry name" value="Galactose-binding domain-like"/>
    <property type="match status" value="3"/>
</dbReference>
<dbReference type="InterPro" id="IPR017853">
    <property type="entry name" value="GH"/>
</dbReference>
<dbReference type="EC" id="3.2.1.8" evidence="7"/>
<protein>
    <recommendedName>
        <fullName evidence="7">Beta-xylanase</fullName>
        <ecNumber evidence="7">3.2.1.8</ecNumber>
    </recommendedName>
</protein>
<dbReference type="Gene3D" id="3.20.20.80">
    <property type="entry name" value="Glycosidases"/>
    <property type="match status" value="1"/>
</dbReference>
<evidence type="ECO:0000256" key="1">
    <source>
        <dbReference type="ARBA" id="ARBA00007495"/>
    </source>
</evidence>
<comment type="caution">
    <text evidence="10">The sequence shown here is derived from an EMBL/GenBank/DDBJ whole genome shotgun (WGS) entry which is preliminary data.</text>
</comment>
<feature type="region of interest" description="Disordered" evidence="8">
    <location>
        <begin position="1"/>
        <end position="21"/>
    </location>
</feature>
<reference evidence="10 11" key="1">
    <citation type="journal article" date="2015" name="Stand. Genomic Sci.">
        <title>Genomic Encyclopedia of Bacterial and Archaeal Type Strains, Phase III: the genomes of soil and plant-associated and newly described type strains.</title>
        <authorList>
            <person name="Whitman W.B."/>
            <person name="Woyke T."/>
            <person name="Klenk H.P."/>
            <person name="Zhou Y."/>
            <person name="Lilburn T.G."/>
            <person name="Beck B.J."/>
            <person name="De Vos P."/>
            <person name="Vandamme P."/>
            <person name="Eisen J.A."/>
            <person name="Garrity G."/>
            <person name="Hugenholtz P."/>
            <person name="Kyrpides N.C."/>
        </authorList>
    </citation>
    <scope>NUCLEOTIDE SEQUENCE [LARGE SCALE GENOMIC DNA]</scope>
    <source>
        <strain evidence="10 11">CV2</strain>
    </source>
</reference>
<keyword evidence="5 7" id="KW-0326">Glycosidase</keyword>
<dbReference type="SUPFAM" id="SSF51445">
    <property type="entry name" value="(Trans)glycosidases"/>
    <property type="match status" value="1"/>
</dbReference>
<evidence type="ECO:0000256" key="7">
    <source>
        <dbReference type="RuleBase" id="RU361174"/>
    </source>
</evidence>
<dbReference type="RefSeq" id="WP_130485630.1">
    <property type="nucleotide sequence ID" value="NZ_SGWW01000003.1"/>
</dbReference>
<dbReference type="InterPro" id="IPR003305">
    <property type="entry name" value="CenC_carb-bd"/>
</dbReference>
<feature type="region of interest" description="Disordered" evidence="8">
    <location>
        <begin position="368"/>
        <end position="388"/>
    </location>
</feature>
<proteinExistence type="inferred from homology"/>
<evidence type="ECO:0000256" key="3">
    <source>
        <dbReference type="ARBA" id="ARBA00022801"/>
    </source>
</evidence>
<sequence length="1397" mass="148085">MPRHRHTESFAHDPGPVRHGRRAFRPRRARSGLAAFAAAALIVAPLTALTPAAAADTVIGDDDFSSPISSTWQTRGGSTFAYVDVEGDQALEISNRADSWRGIETAPGVLEPGASYTISAEVRLPASATAASVARFVQNPGPTQQFQRIAETETPVDNVGWAAIAGTFTTPATGASLLYLEVDATGTILVDNLVLTRLADEPTEPVITPISSYDFSAGLPAEWDWRQSGGPVNGSTAQFLTVENVGDNPALRVTDRDQDFDGIETVPGLLEEGVEYTVSMDVRLAPETSGGERAAKLVIVPGFTTVPGTDATVTTDEWTTITGTFTAPAPVNGELKIYVGLGNAPGTGGPEQPADVYSYFIDNIELSSVDDGGDPVDPGPTDPGTPGERIDAMSTSFEDGLDGWVLRQSSNLDIDPTVDVTTEFAYDGVQSAVVANRGNQGDGIGFNVIDTLLPGISYELSAWVRFAPGQPAGDIWMTLQADSAFQTIAQFTGLSNGEFRQVEATITMPPNALGTGLLYFETAFAQGATGNTSTFYIDAIEVVQAEQLDVADLLPIKDTLDFPVGVAIDSRETGGAQAGTVTRHFEQLTAENSMKPEAFYNGQQEFISPTDAIQVMNFARDNDLRVWGHTLVWHAQTPAFFFQTTEGAPLTTSDTDKQILRDRMREHIFNVAELYADEYGLYGDTNPIVAFDVVNEVITDSNTTDDGLRRSEWYRVLGEEFIDLAFQYADEAFNDVYAAESADRPVALFINDYNTELFPKGTRMLDLLERLIDRGVPVDGVGHQMHVSLSFPVDDLGATLERFAPLGLQQAVTELDVTTGTPESEALFIDQGYFYQTAFEDFRAFHAETGQLFSATVWGLSDNRSWRSDRGGPLLFDERLQGKPAYFGVVNGELPAPQRSANTFGATVTSATDRQWQRMPDIRIDADATFQTRWANDTLYVLVEVADATVDAGDAVEAQVGDVEVTVTRADAQVTSAEGWSTVIELPLTDPAEGDLVAFDVRVIDDGEVRAGWNSPGVLGSLTLLEPLSFVEVVEADVAPTIDGVIEAAWDDATVVETGKQVEGAGATASATVKTLWRDTQLYVLMEVADPDVNLDGSDPWQQDSVEIYVDGGNFRNGSYRYDDTQIRISAENVVSFGGGGDLPFQEARVVSQTAIVDGGYVVEVAIDMLSYSGVDTVHGLDFQVNDAANGARQGIRNWADPSGAGFQSTARWGVGQFVAEASTAPTGPVIDLGSPSVVQGGTIPIELSGLTPGSEVDIVLVPATFDTLGLELAAAQFGAAAAFVPAAVEFPLLLGSFTADENGEVSGSVTIPADVPVGDYRLLAIVDGVEVASADLAVAAAATGGGTGGTGGAGGSGGAGALPTTGAGNLSWMLLLALGLMAAGAATRAVRSRQAA</sequence>
<evidence type="ECO:0000256" key="8">
    <source>
        <dbReference type="SAM" id="MobiDB-lite"/>
    </source>
</evidence>
<dbReference type="Pfam" id="PF00331">
    <property type="entry name" value="Glyco_hydro_10"/>
    <property type="match status" value="1"/>
</dbReference>
<dbReference type="InterPro" id="IPR008979">
    <property type="entry name" value="Galactose-bd-like_sf"/>
</dbReference>
<dbReference type="InterPro" id="IPR044846">
    <property type="entry name" value="GH10"/>
</dbReference>
<keyword evidence="11" id="KW-1185">Reference proteome</keyword>
<keyword evidence="2" id="KW-0677">Repeat</keyword>
<dbReference type="GO" id="GO:0030246">
    <property type="term" value="F:carbohydrate binding"/>
    <property type="evidence" value="ECO:0007669"/>
    <property type="project" value="InterPro"/>
</dbReference>
<keyword evidence="3 7" id="KW-0378">Hydrolase</keyword>
<gene>
    <name evidence="10" type="ORF">EV141_1837</name>
</gene>
<dbReference type="PROSITE" id="PS51760">
    <property type="entry name" value="GH10_2"/>
    <property type="match status" value="1"/>
</dbReference>
<accession>A0A4Q7LRA2</accession>
<comment type="similarity">
    <text evidence="1 7">Belongs to the glycosyl hydrolase 10 (cellulase F) family.</text>
</comment>
<dbReference type="PANTHER" id="PTHR31490">
    <property type="entry name" value="GLYCOSYL HYDROLASE"/>
    <property type="match status" value="1"/>
</dbReference>
<evidence type="ECO:0000256" key="2">
    <source>
        <dbReference type="ARBA" id="ARBA00022737"/>
    </source>
</evidence>
<keyword evidence="10" id="KW-0858">Xylan degradation</keyword>
<dbReference type="PANTHER" id="PTHR31490:SF90">
    <property type="entry name" value="ENDO-1,4-BETA-XYLANASE A"/>
    <property type="match status" value="1"/>
</dbReference>
<organism evidence="10 11">
    <name type="scientific">Microcella putealis</name>
    <dbReference type="NCBI Taxonomy" id="337005"/>
    <lineage>
        <taxon>Bacteria</taxon>
        <taxon>Bacillati</taxon>
        <taxon>Actinomycetota</taxon>
        <taxon>Actinomycetes</taxon>
        <taxon>Micrococcales</taxon>
        <taxon>Microbacteriaceae</taxon>
        <taxon>Microcella</taxon>
    </lineage>
</organism>
<keyword evidence="4 7" id="KW-0119">Carbohydrate metabolism</keyword>
<dbReference type="SUPFAM" id="SSF49785">
    <property type="entry name" value="Galactose-binding domain-like"/>
    <property type="match status" value="3"/>
</dbReference>
<dbReference type="PRINTS" id="PR00134">
    <property type="entry name" value="GLHYDRLASE10"/>
</dbReference>
<evidence type="ECO:0000256" key="6">
    <source>
        <dbReference type="ARBA" id="ARBA00023326"/>
    </source>
</evidence>
<dbReference type="OrthoDB" id="9815836at2"/>
<dbReference type="Proteomes" id="UP000293519">
    <property type="component" value="Unassembled WGS sequence"/>
</dbReference>
<feature type="domain" description="GH10" evidence="9">
    <location>
        <begin position="550"/>
        <end position="892"/>
    </location>
</feature>
<keyword evidence="6 7" id="KW-0624">Polysaccharide degradation</keyword>
<dbReference type="Gene3D" id="2.60.40.1190">
    <property type="match status" value="1"/>
</dbReference>
<evidence type="ECO:0000256" key="5">
    <source>
        <dbReference type="ARBA" id="ARBA00023295"/>
    </source>
</evidence>
<evidence type="ECO:0000256" key="4">
    <source>
        <dbReference type="ARBA" id="ARBA00023277"/>
    </source>
</evidence>
<dbReference type="InterPro" id="IPR001000">
    <property type="entry name" value="GH10_dom"/>
</dbReference>
<evidence type="ECO:0000313" key="11">
    <source>
        <dbReference type="Proteomes" id="UP000293519"/>
    </source>
</evidence>
<dbReference type="PROSITE" id="PS00659">
    <property type="entry name" value="GLYCOSYL_HYDROL_F5"/>
    <property type="match status" value="1"/>
</dbReference>
<evidence type="ECO:0000313" key="10">
    <source>
        <dbReference type="EMBL" id="RZS56378.1"/>
    </source>
</evidence>